<name>A0A5B7IJC4_PORTR</name>
<comment type="caution">
    <text evidence="1">The sequence shown here is derived from an EMBL/GenBank/DDBJ whole genome shotgun (WGS) entry which is preliminary data.</text>
</comment>
<reference evidence="1 2" key="1">
    <citation type="submission" date="2019-05" db="EMBL/GenBank/DDBJ databases">
        <title>Another draft genome of Portunus trituberculatus and its Hox gene families provides insights of decapod evolution.</title>
        <authorList>
            <person name="Jeong J.-H."/>
            <person name="Song I."/>
            <person name="Kim S."/>
            <person name="Choi T."/>
            <person name="Kim D."/>
            <person name="Ryu S."/>
            <person name="Kim W."/>
        </authorList>
    </citation>
    <scope>NUCLEOTIDE SEQUENCE [LARGE SCALE GENOMIC DNA]</scope>
    <source>
        <tissue evidence="1">Muscle</tissue>
    </source>
</reference>
<gene>
    <name evidence="1" type="ORF">E2C01_080301</name>
</gene>
<dbReference type="EMBL" id="VSRR010068697">
    <property type="protein sequence ID" value="MPC85521.1"/>
    <property type="molecule type" value="Genomic_DNA"/>
</dbReference>
<organism evidence="1 2">
    <name type="scientific">Portunus trituberculatus</name>
    <name type="common">Swimming crab</name>
    <name type="synonym">Neptunus trituberculatus</name>
    <dbReference type="NCBI Taxonomy" id="210409"/>
    <lineage>
        <taxon>Eukaryota</taxon>
        <taxon>Metazoa</taxon>
        <taxon>Ecdysozoa</taxon>
        <taxon>Arthropoda</taxon>
        <taxon>Crustacea</taxon>
        <taxon>Multicrustacea</taxon>
        <taxon>Malacostraca</taxon>
        <taxon>Eumalacostraca</taxon>
        <taxon>Eucarida</taxon>
        <taxon>Decapoda</taxon>
        <taxon>Pleocyemata</taxon>
        <taxon>Brachyura</taxon>
        <taxon>Eubrachyura</taxon>
        <taxon>Portunoidea</taxon>
        <taxon>Portunidae</taxon>
        <taxon>Portuninae</taxon>
        <taxon>Portunus</taxon>
    </lineage>
</organism>
<keyword evidence="2" id="KW-1185">Reference proteome</keyword>
<protein>
    <submittedName>
        <fullName evidence="1">Uncharacterized protein</fullName>
    </submittedName>
</protein>
<evidence type="ECO:0000313" key="2">
    <source>
        <dbReference type="Proteomes" id="UP000324222"/>
    </source>
</evidence>
<proteinExistence type="predicted"/>
<evidence type="ECO:0000313" key="1">
    <source>
        <dbReference type="EMBL" id="MPC85521.1"/>
    </source>
</evidence>
<sequence>MGQSTPSTTALQVRVCFTVKVISVEAATGDAWQEQRVKQSINSPSRALVRQVLGLDESRGRRLWEAPRRWSSR</sequence>
<dbReference type="Proteomes" id="UP000324222">
    <property type="component" value="Unassembled WGS sequence"/>
</dbReference>
<dbReference type="AlphaFoldDB" id="A0A5B7IJC4"/>
<accession>A0A5B7IJC4</accession>